<dbReference type="SUPFAM" id="SSF51294">
    <property type="entry name" value="Hedgehog/intein (Hint) domain"/>
    <property type="match status" value="1"/>
</dbReference>
<accession>A0A315Y2I3</accession>
<feature type="transmembrane region" description="Helical" evidence="2">
    <location>
        <begin position="141"/>
        <end position="160"/>
    </location>
</feature>
<dbReference type="OrthoDB" id="1829139at2"/>
<dbReference type="PROSITE" id="PS50818">
    <property type="entry name" value="INTEIN_C_TER"/>
    <property type="match status" value="1"/>
</dbReference>
<dbReference type="InterPro" id="IPR003587">
    <property type="entry name" value="Hint_dom_N"/>
</dbReference>
<dbReference type="GO" id="GO:0016539">
    <property type="term" value="P:intein-mediated protein splicing"/>
    <property type="evidence" value="ECO:0007669"/>
    <property type="project" value="InterPro"/>
</dbReference>
<dbReference type="PROSITE" id="PS50817">
    <property type="entry name" value="INTEIN_N_TER"/>
    <property type="match status" value="1"/>
</dbReference>
<dbReference type="NCBIfam" id="TIGR01443">
    <property type="entry name" value="intein_Cterm"/>
    <property type="match status" value="1"/>
</dbReference>
<comment type="caution">
    <text evidence="4">The sequence shown here is derived from an EMBL/GenBank/DDBJ whole genome shotgun (WGS) entry which is preliminary data.</text>
</comment>
<organism evidence="4 5">
    <name type="scientific">Ruminococcus flavefaciens</name>
    <dbReference type="NCBI Taxonomy" id="1265"/>
    <lineage>
        <taxon>Bacteria</taxon>
        <taxon>Bacillati</taxon>
        <taxon>Bacillota</taxon>
        <taxon>Clostridia</taxon>
        <taxon>Eubacteriales</taxon>
        <taxon>Oscillospiraceae</taxon>
        <taxon>Ruminococcus</taxon>
    </lineage>
</organism>
<dbReference type="AlphaFoldDB" id="A0A315Y2I3"/>
<dbReference type="Proteomes" id="UP000245720">
    <property type="component" value="Unassembled WGS sequence"/>
</dbReference>
<sequence length="578" mass="62394">MATITLFANKINDLPELVRNARSSVDTFKEDLSSLITSALKVDGDVCSLEDTISSLRSSTDTQEDKIDALENIADDIEDFIDEVVSVDEDAADAITQSKDDFYDEYPYLKPDCEKSGWEQFLDDLKDIGEWCKEHWEDIKAVLLVLECIVAIVLICIPGTQALGMAIGVGIIKGFLSGALMGGLAAWAGGGSFSDILQGAFSGAVTGGLLGGVFGAVGFAGSALGATHSICKIAGLVQTVAKTSGIISLGMMGFDMAAMGAQVLTRLGFGNPLFDAVINFNKTCHSSKLYNSAQLVIGLTAVFTGSLYKSAEAHGNTCFVAGTLVATVNGLVAIENIKAGDKVIATDPETMKVAAKTVVETYVRTDPKLYHIVISGEEFITTETHPFYVQQKGFVKAGELNVGDKLLDINGKTLVIEEITIEITEEPTTVYNFQVEDFHTYHVGENGVLVHNARNYSPDKMQKIQERQRLGHEFERQKHEELAAENPTAQSQVRVKPLDSNGNPMRRGGNYLDDLFVNEDGVLEINEYKLGQNSPYQRNQIANGFADGVTNKDLMIVSGEDAGTIIPKGTTVNTVRSE</sequence>
<dbReference type="InterPro" id="IPR036844">
    <property type="entry name" value="Hint_dom_sf"/>
</dbReference>
<evidence type="ECO:0000259" key="3">
    <source>
        <dbReference type="SMART" id="SM00306"/>
    </source>
</evidence>
<dbReference type="Gene3D" id="2.170.16.10">
    <property type="entry name" value="Hedgehog/Intein (Hint) domain"/>
    <property type="match status" value="1"/>
</dbReference>
<dbReference type="Pfam" id="PF07591">
    <property type="entry name" value="PT-HINT"/>
    <property type="match status" value="1"/>
</dbReference>
<dbReference type="RefSeq" id="WP_109725573.1">
    <property type="nucleotide sequence ID" value="NZ_QGDI01000002.1"/>
</dbReference>
<name>A0A315Y2I3_RUMFL</name>
<dbReference type="InterPro" id="IPR006141">
    <property type="entry name" value="Intein_N"/>
</dbReference>
<proteinExistence type="predicted"/>
<gene>
    <name evidence="4" type="ORF">IE37_00698</name>
</gene>
<evidence type="ECO:0000313" key="4">
    <source>
        <dbReference type="EMBL" id="PWJ14712.1"/>
    </source>
</evidence>
<dbReference type="InterPro" id="IPR030934">
    <property type="entry name" value="Intein_C"/>
</dbReference>
<keyword evidence="2" id="KW-1133">Transmembrane helix</keyword>
<reference evidence="4 5" key="1">
    <citation type="submission" date="2018-05" db="EMBL/GenBank/DDBJ databases">
        <title>The Hungate 1000. A catalogue of reference genomes from the rumen microbiome.</title>
        <authorList>
            <person name="Kelly W."/>
        </authorList>
    </citation>
    <scope>NUCLEOTIDE SEQUENCE [LARGE SCALE GENOMIC DNA]</scope>
    <source>
        <strain evidence="4 5">SAb67</strain>
    </source>
</reference>
<evidence type="ECO:0000256" key="1">
    <source>
        <dbReference type="SAM" id="MobiDB-lite"/>
    </source>
</evidence>
<keyword evidence="2" id="KW-0812">Transmembrane</keyword>
<dbReference type="CDD" id="cd00081">
    <property type="entry name" value="Hint"/>
    <property type="match status" value="1"/>
</dbReference>
<feature type="transmembrane region" description="Helical" evidence="2">
    <location>
        <begin position="166"/>
        <end position="188"/>
    </location>
</feature>
<dbReference type="SMART" id="SM00306">
    <property type="entry name" value="HintN"/>
    <property type="match status" value="1"/>
</dbReference>
<feature type="domain" description="Hint" evidence="3">
    <location>
        <begin position="316"/>
        <end position="410"/>
    </location>
</feature>
<evidence type="ECO:0000313" key="5">
    <source>
        <dbReference type="Proteomes" id="UP000245720"/>
    </source>
</evidence>
<evidence type="ECO:0000256" key="2">
    <source>
        <dbReference type="SAM" id="Phobius"/>
    </source>
</evidence>
<protein>
    <submittedName>
        <fullName evidence="4">Intein/intein</fullName>
    </submittedName>
</protein>
<dbReference type="EMBL" id="QGDI01000002">
    <property type="protein sequence ID" value="PWJ14712.1"/>
    <property type="molecule type" value="Genomic_DNA"/>
</dbReference>
<keyword evidence="2" id="KW-0472">Membrane</keyword>
<feature type="region of interest" description="Disordered" evidence="1">
    <location>
        <begin position="481"/>
        <end position="507"/>
    </location>
</feature>
<feature type="transmembrane region" description="Helical" evidence="2">
    <location>
        <begin position="200"/>
        <end position="224"/>
    </location>
</feature>